<name>D5RKY4_9PROT</name>
<evidence type="ECO:0000313" key="3">
    <source>
        <dbReference type="EMBL" id="EFH12033.1"/>
    </source>
</evidence>
<accession>D5RKY4</accession>
<dbReference type="RefSeq" id="WP_007004968.1">
    <property type="nucleotide sequence ID" value="NZ_GG770780.1"/>
</dbReference>
<keyword evidence="4" id="KW-1185">Reference proteome</keyword>
<comment type="caution">
    <text evidence="3">The sequence shown here is derived from an EMBL/GenBank/DDBJ whole genome shotgun (WGS) entry which is preliminary data.</text>
</comment>
<sequence>MRGGLPPLPSLFTPLALPPGEDARTRAMALAPEQGGGLLAWSASDTLLQAALVLEPEESLRAARAGLLAAASAAADALVVLGPPEIPVTLRWPATLVLNGAAVGHLALGAPPATAEDAVPDWLVVALSLDWRHKPGHEPGSTPGHTVLAEEGFLEVPPEEIVAAWARHLMAGLSEWQSRGFRAMADRVLARLEVEPWMEGAKRGLDPQSGALVLRREDGAEARHPLPTGPDA</sequence>
<dbReference type="EMBL" id="ADVL01000287">
    <property type="protein sequence ID" value="EFH12033.1"/>
    <property type="molecule type" value="Genomic_DNA"/>
</dbReference>
<evidence type="ECO:0000259" key="2">
    <source>
        <dbReference type="Pfam" id="PF16917"/>
    </source>
</evidence>
<gene>
    <name evidence="3" type="ORF">HMPREF0731_1744</name>
</gene>
<evidence type="ECO:0000256" key="1">
    <source>
        <dbReference type="SAM" id="MobiDB-lite"/>
    </source>
</evidence>
<feature type="domain" description="BPL/LPL catalytic" evidence="2">
    <location>
        <begin position="8"/>
        <end position="187"/>
    </location>
</feature>
<dbReference type="InterPro" id="IPR004143">
    <property type="entry name" value="BPL_LPL_catalytic"/>
</dbReference>
<dbReference type="OrthoDB" id="7657788at2"/>
<proteinExistence type="predicted"/>
<dbReference type="AlphaFoldDB" id="D5RKY4"/>
<dbReference type="SUPFAM" id="SSF55681">
    <property type="entry name" value="Class II aaRS and biotin synthetases"/>
    <property type="match status" value="1"/>
</dbReference>
<dbReference type="Gene3D" id="3.30.930.10">
    <property type="entry name" value="Bira Bifunctional Protein, Domain 2"/>
    <property type="match status" value="1"/>
</dbReference>
<evidence type="ECO:0000313" key="4">
    <source>
        <dbReference type="Proteomes" id="UP000005324"/>
    </source>
</evidence>
<feature type="compositionally biased region" description="Basic and acidic residues" evidence="1">
    <location>
        <begin position="214"/>
        <end position="224"/>
    </location>
</feature>
<reference evidence="3 4" key="1">
    <citation type="submission" date="2010-04" db="EMBL/GenBank/DDBJ databases">
        <authorList>
            <person name="Qin X."/>
            <person name="Bachman B."/>
            <person name="Battles P."/>
            <person name="Bell A."/>
            <person name="Bess C."/>
            <person name="Bickham C."/>
            <person name="Chaboub L."/>
            <person name="Chen D."/>
            <person name="Coyle M."/>
            <person name="Deiros D.R."/>
            <person name="Dinh H."/>
            <person name="Forbes L."/>
            <person name="Fowler G."/>
            <person name="Francisco L."/>
            <person name="Fu Q."/>
            <person name="Gubbala S."/>
            <person name="Hale W."/>
            <person name="Han Y."/>
            <person name="Hemphill L."/>
            <person name="Highlander S.K."/>
            <person name="Hirani K."/>
            <person name="Hogues M."/>
            <person name="Jackson L."/>
            <person name="Jakkamsetti A."/>
            <person name="Javaid M."/>
            <person name="Jiang H."/>
            <person name="Korchina V."/>
            <person name="Kovar C."/>
            <person name="Lara F."/>
            <person name="Lee S."/>
            <person name="Mata R."/>
            <person name="Mathew T."/>
            <person name="Moen C."/>
            <person name="Morales K."/>
            <person name="Munidasa M."/>
            <person name="Nazareth L."/>
            <person name="Ngo R."/>
            <person name="Nguyen L."/>
            <person name="Okwuonu G."/>
            <person name="Ongeri F."/>
            <person name="Patil S."/>
            <person name="Petrosino J."/>
            <person name="Pham C."/>
            <person name="Pham P."/>
            <person name="Pu L.-L."/>
            <person name="Puazo M."/>
            <person name="Raj R."/>
            <person name="Reid J."/>
            <person name="Rouhana J."/>
            <person name="Saada N."/>
            <person name="Shang Y."/>
            <person name="Simmons D."/>
            <person name="Thornton R."/>
            <person name="Warren J."/>
            <person name="Weissenberger G."/>
            <person name="Zhang J."/>
            <person name="Zhang L."/>
            <person name="Zhou C."/>
            <person name="Zhu D."/>
            <person name="Muzny D."/>
            <person name="Worley K."/>
            <person name="Gibbs R."/>
        </authorList>
    </citation>
    <scope>NUCLEOTIDE SEQUENCE [LARGE SCALE GENOMIC DNA]</scope>
    <source>
        <strain evidence="3 4">ATCC 49957</strain>
    </source>
</reference>
<dbReference type="Pfam" id="PF16917">
    <property type="entry name" value="BPL_LplA_LipB_2"/>
    <property type="match status" value="1"/>
</dbReference>
<dbReference type="InterPro" id="IPR045864">
    <property type="entry name" value="aa-tRNA-synth_II/BPL/LPL"/>
</dbReference>
<organism evidence="3 4">
    <name type="scientific">Pseudoroseomonas cervicalis ATCC 49957</name>
    <dbReference type="NCBI Taxonomy" id="525371"/>
    <lineage>
        <taxon>Bacteria</taxon>
        <taxon>Pseudomonadati</taxon>
        <taxon>Pseudomonadota</taxon>
        <taxon>Alphaproteobacteria</taxon>
        <taxon>Acetobacterales</taxon>
        <taxon>Roseomonadaceae</taxon>
        <taxon>Roseomonas</taxon>
    </lineage>
</organism>
<dbReference type="HOGENOM" id="CLU_096777_0_0_5"/>
<feature type="region of interest" description="Disordered" evidence="1">
    <location>
        <begin position="201"/>
        <end position="232"/>
    </location>
</feature>
<protein>
    <recommendedName>
        <fullName evidence="2">BPL/LPL catalytic domain-containing protein</fullName>
    </recommendedName>
</protein>
<dbReference type="Proteomes" id="UP000005324">
    <property type="component" value="Unassembled WGS sequence"/>
</dbReference>